<dbReference type="RefSeq" id="WP_132705441.1">
    <property type="nucleotide sequence ID" value="NZ_SMGI01000004.1"/>
</dbReference>
<dbReference type="Proteomes" id="UP000295714">
    <property type="component" value="Unassembled WGS sequence"/>
</dbReference>
<proteinExistence type="predicted"/>
<evidence type="ECO:0000313" key="2">
    <source>
        <dbReference type="Proteomes" id="UP000295714"/>
    </source>
</evidence>
<comment type="caution">
    <text evidence="1">The sequence shown here is derived from an EMBL/GenBank/DDBJ whole genome shotgun (WGS) entry which is preliminary data.</text>
</comment>
<dbReference type="EMBL" id="SMGI01000004">
    <property type="protein sequence ID" value="TCK65003.1"/>
    <property type="molecule type" value="Genomic_DNA"/>
</dbReference>
<sequence length="157" mass="17566">MRELFRKVPIWISLPLMLITWGYLGYEVSKGINPDLPEIPSATNIADFNPKPIAKTETFTISDIERDPFLGTLEKKVEHNSAPKKKAITPTKPINTPKVNFSGIVKNGKDQVFILTINGKQYLIRKGETVNDVKLVSGSSKQVVIRFNNTNTTILVD</sequence>
<organism evidence="1 2">
    <name type="scientific">Winogradskyella wandonensis</name>
    <dbReference type="NCBI Taxonomy" id="1442586"/>
    <lineage>
        <taxon>Bacteria</taxon>
        <taxon>Pseudomonadati</taxon>
        <taxon>Bacteroidota</taxon>
        <taxon>Flavobacteriia</taxon>
        <taxon>Flavobacteriales</taxon>
        <taxon>Flavobacteriaceae</taxon>
        <taxon>Winogradskyella</taxon>
    </lineage>
</organism>
<keyword evidence="2" id="KW-1185">Reference proteome</keyword>
<accession>A0A4R1KL04</accession>
<dbReference type="OrthoDB" id="676730at2"/>
<dbReference type="AlphaFoldDB" id="A0A4R1KL04"/>
<protein>
    <submittedName>
        <fullName evidence="1">Uncharacterized protein</fullName>
    </submittedName>
</protein>
<gene>
    <name evidence="1" type="ORF">DFQ05_2215</name>
</gene>
<evidence type="ECO:0000313" key="1">
    <source>
        <dbReference type="EMBL" id="TCK65003.1"/>
    </source>
</evidence>
<reference evidence="1 2" key="1">
    <citation type="journal article" date="2015" name="Stand. Genomic Sci.">
        <title>Genomic Encyclopedia of Bacterial and Archaeal Type Strains, Phase III: the genomes of soil and plant-associated and newly described type strains.</title>
        <authorList>
            <person name="Whitman W.B."/>
            <person name="Woyke T."/>
            <person name="Klenk H.P."/>
            <person name="Zhou Y."/>
            <person name="Lilburn T.G."/>
            <person name="Beck B.J."/>
            <person name="De Vos P."/>
            <person name="Vandamme P."/>
            <person name="Eisen J.A."/>
            <person name="Garrity G."/>
            <person name="Hugenholtz P."/>
            <person name="Kyrpides N.C."/>
        </authorList>
    </citation>
    <scope>NUCLEOTIDE SEQUENCE [LARGE SCALE GENOMIC DNA]</scope>
    <source>
        <strain evidence="1 2">CECT 8445</strain>
    </source>
</reference>
<name>A0A4R1KL04_9FLAO</name>